<protein>
    <submittedName>
        <fullName evidence="2">Uncharacterized protein</fullName>
    </submittedName>
</protein>
<evidence type="ECO:0000313" key="2">
    <source>
        <dbReference type="EMBL" id="TCO65660.1"/>
    </source>
</evidence>
<feature type="compositionally biased region" description="Basic and acidic residues" evidence="1">
    <location>
        <begin position="128"/>
        <end position="137"/>
    </location>
</feature>
<proteinExistence type="predicted"/>
<feature type="compositionally biased region" description="Low complexity" evidence="1">
    <location>
        <begin position="66"/>
        <end position="97"/>
    </location>
</feature>
<reference evidence="2 3" key="1">
    <citation type="submission" date="2019-03" db="EMBL/GenBank/DDBJ databases">
        <title>Genomic Encyclopedia of Type Strains, Phase IV (KMG-IV): sequencing the most valuable type-strain genomes for metagenomic binning, comparative biology and taxonomic classification.</title>
        <authorList>
            <person name="Goeker M."/>
        </authorList>
    </citation>
    <scope>NUCLEOTIDE SEQUENCE [LARGE SCALE GENOMIC DNA]</scope>
    <source>
        <strain evidence="2 3">DSM 45934</strain>
    </source>
</reference>
<dbReference type="AlphaFoldDB" id="A0A4V2S8Y3"/>
<evidence type="ECO:0000313" key="3">
    <source>
        <dbReference type="Proteomes" id="UP000295680"/>
    </source>
</evidence>
<keyword evidence="3" id="KW-1185">Reference proteome</keyword>
<dbReference type="OrthoDB" id="5187609at2"/>
<accession>A0A4V2S8Y3</accession>
<organism evidence="2 3">
    <name type="scientific">Actinocrispum wychmicini</name>
    <dbReference type="NCBI Taxonomy" id="1213861"/>
    <lineage>
        <taxon>Bacteria</taxon>
        <taxon>Bacillati</taxon>
        <taxon>Actinomycetota</taxon>
        <taxon>Actinomycetes</taxon>
        <taxon>Pseudonocardiales</taxon>
        <taxon>Pseudonocardiaceae</taxon>
        <taxon>Actinocrispum</taxon>
    </lineage>
</organism>
<sequence length="137" mass="15263">MDPRERADAALARARARGAYVVTPEDAISPMDASATLQIPRVVVSSLDKRETDPEATMVVQHPLAQNQPTQSQPSPRPPFQHGHPQQQHQGYQQQAPTPQPRPRDPEPEQQPEGMVPTVKQPPKPRRTMSERMDGTL</sequence>
<feature type="region of interest" description="Disordered" evidence="1">
    <location>
        <begin position="48"/>
        <end position="137"/>
    </location>
</feature>
<name>A0A4V2S8Y3_9PSEU</name>
<dbReference type="RefSeq" id="WP_132112205.1">
    <property type="nucleotide sequence ID" value="NZ_SLWS01000001.1"/>
</dbReference>
<dbReference type="EMBL" id="SLWS01000001">
    <property type="protein sequence ID" value="TCO65660.1"/>
    <property type="molecule type" value="Genomic_DNA"/>
</dbReference>
<evidence type="ECO:0000256" key="1">
    <source>
        <dbReference type="SAM" id="MobiDB-lite"/>
    </source>
</evidence>
<dbReference type="Proteomes" id="UP000295680">
    <property type="component" value="Unassembled WGS sequence"/>
</dbReference>
<comment type="caution">
    <text evidence="2">The sequence shown here is derived from an EMBL/GenBank/DDBJ whole genome shotgun (WGS) entry which is preliminary data.</text>
</comment>
<gene>
    <name evidence="2" type="ORF">EV192_1011452</name>
</gene>